<evidence type="ECO:0000313" key="7">
    <source>
        <dbReference type="EMBL" id="VAW08951.1"/>
    </source>
</evidence>
<protein>
    <submittedName>
        <fullName evidence="7">Cell division protein FtsW</fullName>
    </submittedName>
</protein>
<evidence type="ECO:0000256" key="3">
    <source>
        <dbReference type="ARBA" id="ARBA00022960"/>
    </source>
</evidence>
<feature type="transmembrane region" description="Helical" evidence="6">
    <location>
        <begin position="248"/>
        <end position="267"/>
    </location>
</feature>
<evidence type="ECO:0000256" key="1">
    <source>
        <dbReference type="ARBA" id="ARBA00004141"/>
    </source>
</evidence>
<keyword evidence="2 6" id="KW-0812">Transmembrane</keyword>
<keyword evidence="7" id="KW-0131">Cell cycle</keyword>
<keyword evidence="5 6" id="KW-0472">Membrane</keyword>
<dbReference type="GO" id="GO:0015648">
    <property type="term" value="F:lipid-linked peptidoglycan transporter activity"/>
    <property type="evidence" value="ECO:0007669"/>
    <property type="project" value="TreeGrafter"/>
</dbReference>
<feature type="transmembrane region" description="Helical" evidence="6">
    <location>
        <begin position="334"/>
        <end position="356"/>
    </location>
</feature>
<evidence type="ECO:0000256" key="4">
    <source>
        <dbReference type="ARBA" id="ARBA00022989"/>
    </source>
</evidence>
<keyword evidence="7" id="KW-0132">Cell division</keyword>
<sequence>MNRNAEASLLVGAALLASLGVAMVNFTLGRGFDAQVALTFLVWILSFGSVSFALRRWAPAASPYLLPLAAILAAIGFTEIYRLDAGLAAIQRWSLLLAGAMAVLVLFLLRGEGVRQLRRYRYLFLTVGVLLLLMPLLPDSFPIHGAEINGSRLWVRFQGLSFQPGELAKLFLALFLASYLADNHVAMSAHTRRVFGLGFPPLRHFGPIIIAGGVSFVVLVYQRDLGASLLLFALFVGMAYIATGRRSYLAAGGLFVAIGGVVAYQAFAHVQRRVGAWIRPFEDYSDTGYQIAQALFAMGSGSISGSGIGLGRPDLIPAAATDFIFAAVAEEMGFAGSVAVIAAYALLVAAGFGIALRTRDVFRKFLAASLTIVLGVQSLLILAGVLRLFPVTGITLPFMSYGGSSLLANMILVALLARISHTGRSV</sequence>
<organism evidence="7">
    <name type="scientific">hydrothermal vent metagenome</name>
    <dbReference type="NCBI Taxonomy" id="652676"/>
    <lineage>
        <taxon>unclassified sequences</taxon>
        <taxon>metagenomes</taxon>
        <taxon>ecological metagenomes</taxon>
    </lineage>
</organism>
<dbReference type="Pfam" id="PF01098">
    <property type="entry name" value="FTSW_RODA_SPOVE"/>
    <property type="match status" value="1"/>
</dbReference>
<dbReference type="GO" id="GO:0008360">
    <property type="term" value="P:regulation of cell shape"/>
    <property type="evidence" value="ECO:0007669"/>
    <property type="project" value="UniProtKB-KW"/>
</dbReference>
<accession>A0A3B0SRG0</accession>
<dbReference type="GO" id="GO:0005886">
    <property type="term" value="C:plasma membrane"/>
    <property type="evidence" value="ECO:0007669"/>
    <property type="project" value="TreeGrafter"/>
</dbReference>
<feature type="transmembrane region" description="Helical" evidence="6">
    <location>
        <begin position="365"/>
        <end position="386"/>
    </location>
</feature>
<dbReference type="PANTHER" id="PTHR30474:SF3">
    <property type="entry name" value="PEPTIDOGLYCAN GLYCOSYLTRANSFERASE RODA"/>
    <property type="match status" value="1"/>
</dbReference>
<feature type="transmembrane region" description="Helical" evidence="6">
    <location>
        <begin position="93"/>
        <end position="110"/>
    </location>
</feature>
<reference evidence="7" key="1">
    <citation type="submission" date="2018-06" db="EMBL/GenBank/DDBJ databases">
        <authorList>
            <person name="Zhirakovskaya E."/>
        </authorList>
    </citation>
    <scope>NUCLEOTIDE SEQUENCE</scope>
</reference>
<gene>
    <name evidence="7" type="ORF">MNBD_ACTINO02-1652</name>
</gene>
<dbReference type="EMBL" id="UOEK01000510">
    <property type="protein sequence ID" value="VAW08951.1"/>
    <property type="molecule type" value="Genomic_DNA"/>
</dbReference>
<feature type="transmembrane region" description="Helical" evidence="6">
    <location>
        <begin position="202"/>
        <end position="221"/>
    </location>
</feature>
<comment type="subcellular location">
    <subcellularLocation>
        <location evidence="1">Membrane</location>
        <topology evidence="1">Multi-pass membrane protein</topology>
    </subcellularLocation>
</comment>
<dbReference type="GO" id="GO:0051301">
    <property type="term" value="P:cell division"/>
    <property type="evidence" value="ECO:0007669"/>
    <property type="project" value="UniProtKB-KW"/>
</dbReference>
<dbReference type="AlphaFoldDB" id="A0A3B0SRG0"/>
<dbReference type="GO" id="GO:0032153">
    <property type="term" value="C:cell division site"/>
    <property type="evidence" value="ECO:0007669"/>
    <property type="project" value="TreeGrafter"/>
</dbReference>
<proteinExistence type="predicted"/>
<keyword evidence="4 6" id="KW-1133">Transmembrane helix</keyword>
<keyword evidence="3" id="KW-0133">Cell shape</keyword>
<feature type="transmembrane region" description="Helical" evidence="6">
    <location>
        <begin position="161"/>
        <end position="181"/>
    </location>
</feature>
<feature type="transmembrane region" description="Helical" evidence="6">
    <location>
        <begin position="32"/>
        <end position="54"/>
    </location>
</feature>
<feature type="transmembrane region" description="Helical" evidence="6">
    <location>
        <begin position="61"/>
        <end position="81"/>
    </location>
</feature>
<feature type="transmembrane region" description="Helical" evidence="6">
    <location>
        <begin position="227"/>
        <end position="243"/>
    </location>
</feature>
<evidence type="ECO:0000256" key="6">
    <source>
        <dbReference type="SAM" id="Phobius"/>
    </source>
</evidence>
<evidence type="ECO:0000256" key="5">
    <source>
        <dbReference type="ARBA" id="ARBA00023136"/>
    </source>
</evidence>
<dbReference type="InterPro" id="IPR001182">
    <property type="entry name" value="FtsW/RodA"/>
</dbReference>
<feature type="transmembrane region" description="Helical" evidence="6">
    <location>
        <begin position="398"/>
        <end position="417"/>
    </location>
</feature>
<dbReference type="PANTHER" id="PTHR30474">
    <property type="entry name" value="CELL CYCLE PROTEIN"/>
    <property type="match status" value="1"/>
</dbReference>
<feature type="transmembrane region" description="Helical" evidence="6">
    <location>
        <begin position="122"/>
        <end position="141"/>
    </location>
</feature>
<evidence type="ECO:0000256" key="2">
    <source>
        <dbReference type="ARBA" id="ARBA00022692"/>
    </source>
</evidence>
<name>A0A3B0SRG0_9ZZZZ</name>